<keyword evidence="5" id="KW-1185">Reference proteome</keyword>
<evidence type="ECO:0000313" key="4">
    <source>
        <dbReference type="EMBL" id="SHF71677.1"/>
    </source>
</evidence>
<dbReference type="RefSeq" id="WP_065367759.1">
    <property type="nucleotide sequence ID" value="NZ_CP016204.1"/>
</dbReference>
<dbReference type="EMBL" id="FQWA01000006">
    <property type="protein sequence ID" value="SHF71677.1"/>
    <property type="molecule type" value="Genomic_DNA"/>
</dbReference>
<feature type="domain" description="DUF7737" evidence="3">
    <location>
        <begin position="1543"/>
        <end position="1643"/>
    </location>
</feature>
<evidence type="ECO:0000259" key="2">
    <source>
        <dbReference type="Pfam" id="PF18991"/>
    </source>
</evidence>
<evidence type="ECO:0000259" key="1">
    <source>
        <dbReference type="Pfam" id="PF13569"/>
    </source>
</evidence>
<protein>
    <recommendedName>
        <fullName evidence="6">DUF4132 domain-containing protein</fullName>
    </recommendedName>
</protein>
<dbReference type="Pfam" id="PF18991">
    <property type="entry name" value="DUF5724"/>
    <property type="match status" value="1"/>
</dbReference>
<feature type="domain" description="DUF4132" evidence="1">
    <location>
        <begin position="1282"/>
        <end position="1452"/>
    </location>
</feature>
<dbReference type="Pfam" id="PF13569">
    <property type="entry name" value="DUF4132"/>
    <property type="match status" value="1"/>
</dbReference>
<reference evidence="4 5" key="1">
    <citation type="submission" date="2016-11" db="EMBL/GenBank/DDBJ databases">
        <authorList>
            <person name="Varghese N."/>
            <person name="Submissions S."/>
        </authorList>
    </citation>
    <scope>NUCLEOTIDE SEQUENCE [LARGE SCALE GENOMIC DNA]</scope>
    <source>
        <strain evidence="4 5">DSM 22613</strain>
    </source>
</reference>
<dbReference type="InterPro" id="IPR043782">
    <property type="entry name" value="DUF5724"/>
</dbReference>
<feature type="domain" description="DUF5724" evidence="2">
    <location>
        <begin position="44"/>
        <end position="1241"/>
    </location>
</feature>
<organism evidence="4 5">
    <name type="scientific">Prevotella scopos JCM 17725</name>
    <dbReference type="NCBI Taxonomy" id="1236518"/>
    <lineage>
        <taxon>Bacteria</taxon>
        <taxon>Pseudomonadati</taxon>
        <taxon>Bacteroidota</taxon>
        <taxon>Bacteroidia</taxon>
        <taxon>Bacteroidales</taxon>
        <taxon>Prevotellaceae</taxon>
        <taxon>Prevotella</taxon>
    </lineage>
</organism>
<evidence type="ECO:0000259" key="3">
    <source>
        <dbReference type="Pfam" id="PF24879"/>
    </source>
</evidence>
<evidence type="ECO:0008006" key="6">
    <source>
        <dbReference type="Google" id="ProtNLM"/>
    </source>
</evidence>
<dbReference type="InterPro" id="IPR025406">
    <property type="entry name" value="DUF4132"/>
</dbReference>
<comment type="caution">
    <text evidence="4">The sequence shown here is derived from an EMBL/GenBank/DDBJ whole genome shotgun (WGS) entry which is preliminary data.</text>
</comment>
<gene>
    <name evidence="4" type="ORF">SAMN05444364_10683</name>
</gene>
<evidence type="ECO:0000313" key="5">
    <source>
        <dbReference type="Proteomes" id="UP000184105"/>
    </source>
</evidence>
<dbReference type="Pfam" id="PF24879">
    <property type="entry name" value="DUF7737"/>
    <property type="match status" value="1"/>
</dbReference>
<proteinExistence type="predicted"/>
<accession>A0AAX2F2N8</accession>
<sequence>MKTKQELQEHCKLYIENINLSKCNIWEEKLVKSCREDNYQFGNYLNIFYNPITEENFSFQTIEELLSTGANLPHILPKDFSELLETHLRQLKDLSHTKGIYRIDVRGDLDLMEIASDISDIMRTFFATAAYGLTIDELIRGQYPDVTNYFFSFTPVLTAAIQQGKPETIEAVKEVLTSENNVGILTKSLITAIESNNNEELHTLLLNVLRAAKLQEGLRQSIVECGNEYSLTFYKRMLKVIAEEGLLRYSSVRRSVQTWAGIGYETVTDKDIKTIFEGICLFMDHPEERAKAYMGQNALLVYIALYTAGAEDFNVAQHDAIQLINNEAPLQNRIAAIYYLDRSSHFKVTDHFEFFAKHLDDPFTKAFFIQQLSCTAREEMYEYGKVSRVSGKKRELFQQLFDEIVRWEKEVKNNTDFTFQGFEWFRIRLSHETFINALWVFASQLKTQECIDHILLEKMPNWSVSFTRYYRYGQDDNRKEPLRAFMQDYYPLGSPEARRQYLAKNIFSYEKEGFEYLLTFFSKEDFTTADIKEIEKKLKSKVSDTRNKAVHLLLTLPYSLLKASYERLQTTKGDYIPAALTELREGSKQLTKDFASTSEEANTIAPTTYPGVEGGYGLYKVGDIPTIKLSDPFLTKNDSQSFLGKLFNKITGKNRADAGSVFTYTIDELRKLYTELEKIIEDNADKEYKNYWGGTQTIGDNYLSFTSDEHTLDTLPYPELWKSFLADHTLKDEDLLGIYLMLLVLEDSYSTEFVELDADNYPFKNKKSIETWKYGSHFRLIVQALLNDLEKKTPSLLFSQAYSILALIFFHCPTNRYTRISSYGSDDDEHVFNSELFQTAMRYARNCWRNEEEFKLFADMSMAMYGKYAPIARLDKNLYYSYYTIDALILSRYNLQGKLSDDAFMELLLNDEGEELRNAGDYIYNTRGHRLTLLYEDEKNVDTRYGKETYKNLERIINKIAQHLFKVEMTRLNAPTTASNIIIRISNAMVLQGAEYMVTAMKALGKDHLIASSYGTEKRAVLTDIIERTFPLETDEPEILKTIKDDRLLELAYFAPQWVPLIKAYLNWEGFDLAYYYFIAHTKEMGEDEKRAATALFTDLDPADLADGAFDEKLFHEAYTVVGEKRFYLFYKAARYIGNSNYHSRARRFADTALGKIDEETITEQIHSKRNKDAVCSLGLLPDKSDKALQRRYQLIQAFLKESKQYGAQRQASEKRVCEIALLNLSRGAGYADPIQLTWRMESQQVTDNAAFLQGIDVEGYTLKLQLAEDGTNKLIIQQGEKVLKTVPAKIKKHPDYLNIAAMGKEWTKQRKRARTIMEDMMIRQTPLRPQDVKVIAENPIVSPMFRLLLLRQGTTTGFYTDEGLETLNGTQKIKANEPITITHAQQLYADGTWSAWQHLVFSKKIVQPFKQVFREIYIPTPDEAEQNESLRYSGYQIQVKQAAAALRSRGWSADYEGGLRKVFYRQGISVELYAKANWFTPADVEAPAIEYVSFSSTRSDKQQKIADIDPILYSEVMRDVDMTVSIAFIGGVDPETGNSTKELRAAIVKCTAELMKFNNVTVSDNFIHVKGTLADYTIHLGSGNVRQVGGVEIPIIPVHGQHRGKLYLPFMDEDPKTVEIVSKMVLLAEDNKLKDPTILKWIKRE</sequence>
<dbReference type="Proteomes" id="UP000184105">
    <property type="component" value="Unassembled WGS sequence"/>
</dbReference>
<dbReference type="InterPro" id="IPR056639">
    <property type="entry name" value="DUF7737"/>
</dbReference>
<name>A0AAX2F2N8_9BACT</name>